<name>A0A427B8A2_ENSVE</name>
<gene>
    <name evidence="2" type="ORF">B296_00013633</name>
</gene>
<dbReference type="AlphaFoldDB" id="A0A427B8A2"/>
<evidence type="ECO:0000313" key="2">
    <source>
        <dbReference type="EMBL" id="RRT84701.1"/>
    </source>
</evidence>
<sequence length="49" mass="5610">ALLGLSEKVRLAILVFKLLMFANMHLIMFKYLFQGKLKAADGLEISERK</sequence>
<evidence type="ECO:0000313" key="3">
    <source>
        <dbReference type="Proteomes" id="UP000287651"/>
    </source>
</evidence>
<evidence type="ECO:0000256" key="1">
    <source>
        <dbReference type="SAM" id="Phobius"/>
    </source>
</evidence>
<keyword evidence="1" id="KW-0812">Transmembrane</keyword>
<dbReference type="EMBL" id="AMZH03000250">
    <property type="protein sequence ID" value="RRT84701.1"/>
    <property type="molecule type" value="Genomic_DNA"/>
</dbReference>
<keyword evidence="1" id="KW-0472">Membrane</keyword>
<organism evidence="2 3">
    <name type="scientific">Ensete ventricosum</name>
    <name type="common">Abyssinian banana</name>
    <name type="synonym">Musa ensete</name>
    <dbReference type="NCBI Taxonomy" id="4639"/>
    <lineage>
        <taxon>Eukaryota</taxon>
        <taxon>Viridiplantae</taxon>
        <taxon>Streptophyta</taxon>
        <taxon>Embryophyta</taxon>
        <taxon>Tracheophyta</taxon>
        <taxon>Spermatophyta</taxon>
        <taxon>Magnoliopsida</taxon>
        <taxon>Liliopsida</taxon>
        <taxon>Zingiberales</taxon>
        <taxon>Musaceae</taxon>
        <taxon>Ensete</taxon>
    </lineage>
</organism>
<proteinExistence type="predicted"/>
<dbReference type="Proteomes" id="UP000287651">
    <property type="component" value="Unassembled WGS sequence"/>
</dbReference>
<accession>A0A427B8A2</accession>
<feature type="non-terminal residue" evidence="2">
    <location>
        <position position="1"/>
    </location>
</feature>
<keyword evidence="1" id="KW-1133">Transmembrane helix</keyword>
<reference evidence="2 3" key="1">
    <citation type="journal article" date="2014" name="Agronomy (Basel)">
        <title>A Draft Genome Sequence for Ensete ventricosum, the Drought-Tolerant Tree Against Hunger.</title>
        <authorList>
            <person name="Harrison J."/>
            <person name="Moore K.A."/>
            <person name="Paszkiewicz K."/>
            <person name="Jones T."/>
            <person name="Grant M."/>
            <person name="Ambacheew D."/>
            <person name="Muzemil S."/>
            <person name="Studholme D.J."/>
        </authorList>
    </citation>
    <scope>NUCLEOTIDE SEQUENCE [LARGE SCALE GENOMIC DNA]</scope>
</reference>
<comment type="caution">
    <text evidence="2">The sequence shown here is derived from an EMBL/GenBank/DDBJ whole genome shotgun (WGS) entry which is preliminary data.</text>
</comment>
<protein>
    <submittedName>
        <fullName evidence="2">Uncharacterized protein</fullName>
    </submittedName>
</protein>
<feature type="transmembrane region" description="Helical" evidence="1">
    <location>
        <begin position="12"/>
        <end position="33"/>
    </location>
</feature>